<dbReference type="RefSeq" id="WP_051186929.1">
    <property type="nucleotide sequence ID" value="NZ_QJKF01000005.1"/>
</dbReference>
<gene>
    <name evidence="7" type="ORF">DFR70_105204</name>
</gene>
<protein>
    <submittedName>
        <fullName evidence="7">Uncharacterized protein DUF202</fullName>
    </submittedName>
</protein>
<dbReference type="EMBL" id="QJKF01000005">
    <property type="protein sequence ID" value="PXX64022.1"/>
    <property type="molecule type" value="Genomic_DNA"/>
</dbReference>
<comment type="caution">
    <text evidence="7">The sequence shown here is derived from an EMBL/GenBank/DDBJ whole genome shotgun (WGS) entry which is preliminary data.</text>
</comment>
<proteinExistence type="predicted"/>
<evidence type="ECO:0000256" key="3">
    <source>
        <dbReference type="ARBA" id="ARBA00022989"/>
    </source>
</evidence>
<dbReference type="Pfam" id="PF02656">
    <property type="entry name" value="DUF202"/>
    <property type="match status" value="1"/>
</dbReference>
<feature type="transmembrane region" description="Helical" evidence="5">
    <location>
        <begin position="73"/>
        <end position="97"/>
    </location>
</feature>
<evidence type="ECO:0000313" key="8">
    <source>
        <dbReference type="Proteomes" id="UP000247569"/>
    </source>
</evidence>
<feature type="transmembrane region" description="Helical" evidence="5">
    <location>
        <begin position="42"/>
        <end position="61"/>
    </location>
</feature>
<feature type="domain" description="DUF202" evidence="6">
    <location>
        <begin position="3"/>
        <end position="64"/>
    </location>
</feature>
<keyword evidence="4 5" id="KW-0472">Membrane</keyword>
<name>A0A318JZ54_9NOCA</name>
<sequence>MSRAGLAAERTALAWRRTAVAAMLTGALFLNHAVSSGWRPALIAPIVAAVAMAALAVMGYLRNRDLHKGRYGFGGRSVAAATAVVVIVAVIAAVIQFTAPLPETLGG</sequence>
<evidence type="ECO:0000256" key="1">
    <source>
        <dbReference type="ARBA" id="ARBA00004127"/>
    </source>
</evidence>
<feature type="transmembrane region" description="Helical" evidence="5">
    <location>
        <begin position="12"/>
        <end position="30"/>
    </location>
</feature>
<dbReference type="GO" id="GO:0012505">
    <property type="term" value="C:endomembrane system"/>
    <property type="evidence" value="ECO:0007669"/>
    <property type="project" value="UniProtKB-SubCell"/>
</dbReference>
<evidence type="ECO:0000256" key="5">
    <source>
        <dbReference type="SAM" id="Phobius"/>
    </source>
</evidence>
<reference evidence="7 8" key="1">
    <citation type="submission" date="2018-05" db="EMBL/GenBank/DDBJ databases">
        <title>Genomic Encyclopedia of Type Strains, Phase IV (KMG-IV): sequencing the most valuable type-strain genomes for metagenomic binning, comparative biology and taxonomic classification.</title>
        <authorList>
            <person name="Goeker M."/>
        </authorList>
    </citation>
    <scope>NUCLEOTIDE SEQUENCE [LARGE SCALE GENOMIC DNA]</scope>
    <source>
        <strain evidence="7 8">DSM 44704</strain>
    </source>
</reference>
<dbReference type="InterPro" id="IPR003807">
    <property type="entry name" value="DUF202"/>
</dbReference>
<dbReference type="OrthoDB" id="4774462at2"/>
<dbReference type="AlphaFoldDB" id="A0A318JZ54"/>
<evidence type="ECO:0000313" key="7">
    <source>
        <dbReference type="EMBL" id="PXX64022.1"/>
    </source>
</evidence>
<keyword evidence="2 5" id="KW-0812">Transmembrane</keyword>
<dbReference type="Proteomes" id="UP000247569">
    <property type="component" value="Unassembled WGS sequence"/>
</dbReference>
<evidence type="ECO:0000256" key="4">
    <source>
        <dbReference type="ARBA" id="ARBA00023136"/>
    </source>
</evidence>
<comment type="subcellular location">
    <subcellularLocation>
        <location evidence="1">Endomembrane system</location>
        <topology evidence="1">Multi-pass membrane protein</topology>
    </subcellularLocation>
</comment>
<organism evidence="7 8">
    <name type="scientific">Nocardia tenerifensis</name>
    <dbReference type="NCBI Taxonomy" id="228006"/>
    <lineage>
        <taxon>Bacteria</taxon>
        <taxon>Bacillati</taxon>
        <taxon>Actinomycetota</taxon>
        <taxon>Actinomycetes</taxon>
        <taxon>Mycobacteriales</taxon>
        <taxon>Nocardiaceae</taxon>
        <taxon>Nocardia</taxon>
    </lineage>
</organism>
<keyword evidence="8" id="KW-1185">Reference proteome</keyword>
<evidence type="ECO:0000256" key="2">
    <source>
        <dbReference type="ARBA" id="ARBA00022692"/>
    </source>
</evidence>
<accession>A0A318JZ54</accession>
<keyword evidence="3 5" id="KW-1133">Transmembrane helix</keyword>
<evidence type="ECO:0000259" key="6">
    <source>
        <dbReference type="Pfam" id="PF02656"/>
    </source>
</evidence>